<keyword evidence="4" id="KW-1185">Reference proteome</keyword>
<evidence type="ECO:0000256" key="1">
    <source>
        <dbReference type="ARBA" id="ARBA00023125"/>
    </source>
</evidence>
<dbReference type="EMBL" id="JAGHKO010000001">
    <property type="protein sequence ID" value="MBO9200613.1"/>
    <property type="molecule type" value="Genomic_DNA"/>
</dbReference>
<sequence>MFIKLSSLTPAYAIHPGELLKDELEARGIKQKDFSELIGVQPSQLNEIINGKRGIDAEMALLFDKALNMDASIWMNLQKYYEDDLARIKGESSPGNY</sequence>
<dbReference type="PROSITE" id="PS50943">
    <property type="entry name" value="HTH_CROC1"/>
    <property type="match status" value="1"/>
</dbReference>
<dbReference type="InterPro" id="IPR013430">
    <property type="entry name" value="Toxin_antidote_HigA"/>
</dbReference>
<comment type="caution">
    <text evidence="3">The sequence shown here is derived from an EMBL/GenBank/DDBJ whole genome shotgun (WGS) entry which is preliminary data.</text>
</comment>
<evidence type="ECO:0000313" key="4">
    <source>
        <dbReference type="Proteomes" id="UP000677244"/>
    </source>
</evidence>
<dbReference type="NCBIfam" id="TIGR02607">
    <property type="entry name" value="antidote_HigA"/>
    <property type="match status" value="1"/>
</dbReference>
<dbReference type="InterPro" id="IPR001387">
    <property type="entry name" value="Cro/C1-type_HTH"/>
</dbReference>
<organism evidence="3 4">
    <name type="scientific">Niastella soli</name>
    <dbReference type="NCBI Taxonomy" id="2821487"/>
    <lineage>
        <taxon>Bacteria</taxon>
        <taxon>Pseudomonadati</taxon>
        <taxon>Bacteroidota</taxon>
        <taxon>Chitinophagia</taxon>
        <taxon>Chitinophagales</taxon>
        <taxon>Chitinophagaceae</taxon>
        <taxon>Niastella</taxon>
    </lineage>
</organism>
<dbReference type="PANTHER" id="PTHR36924:SF1">
    <property type="entry name" value="ANTITOXIN HIGA-1"/>
    <property type="match status" value="1"/>
</dbReference>
<protein>
    <submittedName>
        <fullName evidence="3">HigA family addiction module antidote protein</fullName>
    </submittedName>
</protein>
<accession>A0ABS3YRX4</accession>
<gene>
    <name evidence="3" type="ORF">J7I42_10095</name>
</gene>
<dbReference type="CDD" id="cd00093">
    <property type="entry name" value="HTH_XRE"/>
    <property type="match status" value="1"/>
</dbReference>
<dbReference type="Proteomes" id="UP000677244">
    <property type="component" value="Unassembled WGS sequence"/>
</dbReference>
<proteinExistence type="predicted"/>
<evidence type="ECO:0000313" key="3">
    <source>
        <dbReference type="EMBL" id="MBO9200613.1"/>
    </source>
</evidence>
<dbReference type="InterPro" id="IPR010982">
    <property type="entry name" value="Lambda_DNA-bd_dom_sf"/>
</dbReference>
<feature type="domain" description="HTH cro/C1-type" evidence="2">
    <location>
        <begin position="20"/>
        <end position="74"/>
    </location>
</feature>
<keyword evidence="1" id="KW-0238">DNA-binding</keyword>
<dbReference type="SUPFAM" id="SSF47413">
    <property type="entry name" value="lambda repressor-like DNA-binding domains"/>
    <property type="match status" value="1"/>
</dbReference>
<reference evidence="3 4" key="1">
    <citation type="submission" date="2021-03" db="EMBL/GenBank/DDBJ databases">
        <title>Assistant Professor.</title>
        <authorList>
            <person name="Huq M.A."/>
        </authorList>
    </citation>
    <scope>NUCLEOTIDE SEQUENCE [LARGE SCALE GENOMIC DNA]</scope>
    <source>
        <strain evidence="3 4">MAH-29</strain>
    </source>
</reference>
<dbReference type="Pfam" id="PF01381">
    <property type="entry name" value="HTH_3"/>
    <property type="match status" value="1"/>
</dbReference>
<dbReference type="Gene3D" id="1.10.260.40">
    <property type="entry name" value="lambda repressor-like DNA-binding domains"/>
    <property type="match status" value="1"/>
</dbReference>
<dbReference type="PANTHER" id="PTHR36924">
    <property type="entry name" value="ANTITOXIN HIGA-1"/>
    <property type="match status" value="1"/>
</dbReference>
<dbReference type="RefSeq" id="WP_209138653.1">
    <property type="nucleotide sequence ID" value="NZ_JAGHKO010000001.1"/>
</dbReference>
<evidence type="ECO:0000259" key="2">
    <source>
        <dbReference type="PROSITE" id="PS50943"/>
    </source>
</evidence>
<dbReference type="SMART" id="SM00530">
    <property type="entry name" value="HTH_XRE"/>
    <property type="match status" value="1"/>
</dbReference>
<name>A0ABS3YRX4_9BACT</name>